<protein>
    <submittedName>
        <fullName evidence="3">Uncharacterized protein</fullName>
    </submittedName>
</protein>
<evidence type="ECO:0000256" key="2">
    <source>
        <dbReference type="SAM" id="Phobius"/>
    </source>
</evidence>
<dbReference type="OrthoDB" id="5226655at2759"/>
<keyword evidence="2" id="KW-0472">Membrane</keyword>
<evidence type="ECO:0000256" key="1">
    <source>
        <dbReference type="SAM" id="MobiDB-lite"/>
    </source>
</evidence>
<comment type="caution">
    <text evidence="3">The sequence shown here is derived from an EMBL/GenBank/DDBJ whole genome shotgun (WGS) entry which is preliminary data.</text>
</comment>
<proteinExistence type="predicted"/>
<dbReference type="HOGENOM" id="CLU_1415932_0_0_1"/>
<evidence type="ECO:0000313" key="3">
    <source>
        <dbReference type="EMBL" id="KEZ40891.1"/>
    </source>
</evidence>
<dbReference type="AlphaFoldDB" id="A0A084G0M9"/>
<dbReference type="KEGG" id="sapo:SAPIO_CDS7889"/>
<dbReference type="VEuPathDB" id="FungiDB:SAPIO_CDS7889"/>
<feature type="compositionally biased region" description="Basic and acidic residues" evidence="1">
    <location>
        <begin position="1"/>
        <end position="11"/>
    </location>
</feature>
<feature type="transmembrane region" description="Helical" evidence="2">
    <location>
        <begin position="106"/>
        <end position="130"/>
    </location>
</feature>
<organism evidence="3 4">
    <name type="scientific">Pseudallescheria apiosperma</name>
    <name type="common">Scedosporium apiospermum</name>
    <dbReference type="NCBI Taxonomy" id="563466"/>
    <lineage>
        <taxon>Eukaryota</taxon>
        <taxon>Fungi</taxon>
        <taxon>Dikarya</taxon>
        <taxon>Ascomycota</taxon>
        <taxon>Pezizomycotina</taxon>
        <taxon>Sordariomycetes</taxon>
        <taxon>Hypocreomycetidae</taxon>
        <taxon>Microascales</taxon>
        <taxon>Microascaceae</taxon>
        <taxon>Scedosporium</taxon>
    </lineage>
</organism>
<sequence length="192" mass="20817">MEKTNLPRPLDENLPEVVPDSSPEVIPKNATAFYENHLGDRYPKYPVIADDTPKYVGGYEASATADPVSPYPDSPAPSHGYEQAQAAGYPLPPAEKKILGLKKRTFWIVAITVLIILAAALGGGLGGGGLKCFDPDRKPEPNCDNWVIIAYLNLELGKSDGNLPQRDHARGQLRLPGMVGKRLSRQGFSRLA</sequence>
<dbReference type="RefSeq" id="XP_016640690.1">
    <property type="nucleotide sequence ID" value="XM_016789659.1"/>
</dbReference>
<gene>
    <name evidence="3" type="ORF">SAPIO_CDS7889</name>
</gene>
<keyword evidence="2" id="KW-0812">Transmembrane</keyword>
<name>A0A084G0M9_PSEDA</name>
<feature type="region of interest" description="Disordered" evidence="1">
    <location>
        <begin position="1"/>
        <end position="23"/>
    </location>
</feature>
<keyword evidence="2" id="KW-1133">Transmembrane helix</keyword>
<dbReference type="GeneID" id="27726961"/>
<evidence type="ECO:0000313" key="4">
    <source>
        <dbReference type="Proteomes" id="UP000028545"/>
    </source>
</evidence>
<dbReference type="EMBL" id="JOWA01000112">
    <property type="protein sequence ID" value="KEZ40891.1"/>
    <property type="molecule type" value="Genomic_DNA"/>
</dbReference>
<keyword evidence="4" id="KW-1185">Reference proteome</keyword>
<accession>A0A084G0M9</accession>
<dbReference type="Proteomes" id="UP000028545">
    <property type="component" value="Unassembled WGS sequence"/>
</dbReference>
<reference evidence="3 4" key="1">
    <citation type="journal article" date="2014" name="Genome Announc.">
        <title>Draft genome sequence of the pathogenic fungus Scedosporium apiospermum.</title>
        <authorList>
            <person name="Vandeputte P."/>
            <person name="Ghamrawi S."/>
            <person name="Rechenmann M."/>
            <person name="Iltis A."/>
            <person name="Giraud S."/>
            <person name="Fleury M."/>
            <person name="Thornton C."/>
            <person name="Delhaes L."/>
            <person name="Meyer W."/>
            <person name="Papon N."/>
            <person name="Bouchara J.P."/>
        </authorList>
    </citation>
    <scope>NUCLEOTIDE SEQUENCE [LARGE SCALE GENOMIC DNA]</scope>
    <source>
        <strain evidence="3 4">IHEM 14462</strain>
    </source>
</reference>